<dbReference type="Proteomes" id="UP000661607">
    <property type="component" value="Unassembled WGS sequence"/>
</dbReference>
<name>A0ABR9KPC5_9ACTN</name>
<evidence type="ECO:0000256" key="1">
    <source>
        <dbReference type="SAM" id="MobiDB-lite"/>
    </source>
</evidence>
<protein>
    <submittedName>
        <fullName evidence="2">Uncharacterized protein</fullName>
    </submittedName>
</protein>
<feature type="region of interest" description="Disordered" evidence="1">
    <location>
        <begin position="1"/>
        <end position="29"/>
    </location>
</feature>
<comment type="caution">
    <text evidence="2">The sequence shown here is derived from an EMBL/GenBank/DDBJ whole genome shotgun (WGS) entry which is preliminary data.</text>
</comment>
<gene>
    <name evidence="2" type="ORF">H4W81_006404</name>
</gene>
<organism evidence="2 3">
    <name type="scientific">Nonomuraea africana</name>
    <dbReference type="NCBI Taxonomy" id="46171"/>
    <lineage>
        <taxon>Bacteria</taxon>
        <taxon>Bacillati</taxon>
        <taxon>Actinomycetota</taxon>
        <taxon>Actinomycetes</taxon>
        <taxon>Streptosporangiales</taxon>
        <taxon>Streptosporangiaceae</taxon>
        <taxon>Nonomuraea</taxon>
    </lineage>
</organism>
<reference evidence="2 3" key="1">
    <citation type="submission" date="2020-10" db="EMBL/GenBank/DDBJ databases">
        <title>Sequencing the genomes of 1000 actinobacteria strains.</title>
        <authorList>
            <person name="Klenk H.-P."/>
        </authorList>
    </citation>
    <scope>NUCLEOTIDE SEQUENCE [LARGE SCALE GENOMIC DNA]</scope>
    <source>
        <strain evidence="2 3">DSM 43748</strain>
    </source>
</reference>
<accession>A0ABR9KPC5</accession>
<evidence type="ECO:0000313" key="3">
    <source>
        <dbReference type="Proteomes" id="UP000661607"/>
    </source>
</evidence>
<sequence>MGNTGRTRVPGQQRGDAYAVSASMVGPHN</sequence>
<keyword evidence="3" id="KW-1185">Reference proteome</keyword>
<dbReference type="EMBL" id="JADBEF010000001">
    <property type="protein sequence ID" value="MBE1563625.1"/>
    <property type="molecule type" value="Genomic_DNA"/>
</dbReference>
<evidence type="ECO:0000313" key="2">
    <source>
        <dbReference type="EMBL" id="MBE1563625.1"/>
    </source>
</evidence>
<proteinExistence type="predicted"/>